<proteinExistence type="predicted"/>
<feature type="compositionally biased region" description="Basic and acidic residues" evidence="1">
    <location>
        <begin position="97"/>
        <end position="107"/>
    </location>
</feature>
<evidence type="ECO:0000313" key="3">
    <source>
        <dbReference type="Proteomes" id="UP000297245"/>
    </source>
</evidence>
<dbReference type="Proteomes" id="UP000297245">
    <property type="component" value="Unassembled WGS sequence"/>
</dbReference>
<gene>
    <name evidence="2" type="ORF">K435DRAFT_855811</name>
</gene>
<feature type="region of interest" description="Disordered" evidence="1">
    <location>
        <begin position="97"/>
        <end position="121"/>
    </location>
</feature>
<evidence type="ECO:0000256" key="1">
    <source>
        <dbReference type="SAM" id="MobiDB-lite"/>
    </source>
</evidence>
<keyword evidence="3" id="KW-1185">Reference proteome</keyword>
<protein>
    <submittedName>
        <fullName evidence="2">Uncharacterized protein</fullName>
    </submittedName>
</protein>
<accession>A0A4V4HGK9</accession>
<sequence length="157" mass="17463">MTPSSSFNYRELAELKADRGKRKELDRLSLAEGGECTWGEVMRGVSLRFLLCVFPEFTTFPLRVPVLEPRIVVVGGGGANTSMTSSGANRIVHENLRGGGRSRIDRGRARRRNKRGEYGDEREKGLLRGEIARISHSLLWGSSKNSPSPARSYTKKV</sequence>
<reference evidence="2 3" key="1">
    <citation type="journal article" date="2019" name="Nat. Ecol. Evol.">
        <title>Megaphylogeny resolves global patterns of mushroom evolution.</title>
        <authorList>
            <person name="Varga T."/>
            <person name="Krizsan K."/>
            <person name="Foldi C."/>
            <person name="Dima B."/>
            <person name="Sanchez-Garcia M."/>
            <person name="Sanchez-Ramirez S."/>
            <person name="Szollosi G.J."/>
            <person name="Szarkandi J.G."/>
            <person name="Papp V."/>
            <person name="Albert L."/>
            <person name="Andreopoulos W."/>
            <person name="Angelini C."/>
            <person name="Antonin V."/>
            <person name="Barry K.W."/>
            <person name="Bougher N.L."/>
            <person name="Buchanan P."/>
            <person name="Buyck B."/>
            <person name="Bense V."/>
            <person name="Catcheside P."/>
            <person name="Chovatia M."/>
            <person name="Cooper J."/>
            <person name="Damon W."/>
            <person name="Desjardin D."/>
            <person name="Finy P."/>
            <person name="Geml J."/>
            <person name="Haridas S."/>
            <person name="Hughes K."/>
            <person name="Justo A."/>
            <person name="Karasinski D."/>
            <person name="Kautmanova I."/>
            <person name="Kiss B."/>
            <person name="Kocsube S."/>
            <person name="Kotiranta H."/>
            <person name="LaButti K.M."/>
            <person name="Lechner B.E."/>
            <person name="Liimatainen K."/>
            <person name="Lipzen A."/>
            <person name="Lukacs Z."/>
            <person name="Mihaltcheva S."/>
            <person name="Morgado L.N."/>
            <person name="Niskanen T."/>
            <person name="Noordeloos M.E."/>
            <person name="Ohm R.A."/>
            <person name="Ortiz-Santana B."/>
            <person name="Ovrebo C."/>
            <person name="Racz N."/>
            <person name="Riley R."/>
            <person name="Savchenko A."/>
            <person name="Shiryaev A."/>
            <person name="Soop K."/>
            <person name="Spirin V."/>
            <person name="Szebenyi C."/>
            <person name="Tomsovsky M."/>
            <person name="Tulloss R.E."/>
            <person name="Uehling J."/>
            <person name="Grigoriev I.V."/>
            <person name="Vagvolgyi C."/>
            <person name="Papp T."/>
            <person name="Martin F.M."/>
            <person name="Miettinen O."/>
            <person name="Hibbett D.S."/>
            <person name="Nagy L.G."/>
        </authorList>
    </citation>
    <scope>NUCLEOTIDE SEQUENCE [LARGE SCALE GENOMIC DNA]</scope>
    <source>
        <strain evidence="2 3">CBS 962.96</strain>
    </source>
</reference>
<name>A0A4V4HGK9_DENBC</name>
<dbReference type="AlphaFoldDB" id="A0A4V4HGK9"/>
<dbReference type="EMBL" id="ML179122">
    <property type="protein sequence ID" value="THU99245.1"/>
    <property type="molecule type" value="Genomic_DNA"/>
</dbReference>
<organism evidence="2 3">
    <name type="scientific">Dendrothele bispora (strain CBS 962.96)</name>
    <dbReference type="NCBI Taxonomy" id="1314807"/>
    <lineage>
        <taxon>Eukaryota</taxon>
        <taxon>Fungi</taxon>
        <taxon>Dikarya</taxon>
        <taxon>Basidiomycota</taxon>
        <taxon>Agaricomycotina</taxon>
        <taxon>Agaricomycetes</taxon>
        <taxon>Agaricomycetidae</taxon>
        <taxon>Agaricales</taxon>
        <taxon>Agaricales incertae sedis</taxon>
        <taxon>Dendrothele</taxon>
    </lineage>
</organism>
<evidence type="ECO:0000313" key="2">
    <source>
        <dbReference type="EMBL" id="THU99245.1"/>
    </source>
</evidence>